<evidence type="ECO:0000256" key="6">
    <source>
        <dbReference type="SAM" id="MobiDB-lite"/>
    </source>
</evidence>
<dbReference type="Pfam" id="PF07690">
    <property type="entry name" value="MFS_1"/>
    <property type="match status" value="1"/>
</dbReference>
<feature type="transmembrane region" description="Helical" evidence="7">
    <location>
        <begin position="376"/>
        <end position="393"/>
    </location>
</feature>
<name>A0A433SEU1_9BURK</name>
<feature type="transmembrane region" description="Helical" evidence="7">
    <location>
        <begin position="504"/>
        <end position="524"/>
    </location>
</feature>
<keyword evidence="10" id="KW-1185">Reference proteome</keyword>
<feature type="compositionally biased region" description="Basic residues" evidence="6">
    <location>
        <begin position="680"/>
        <end position="692"/>
    </location>
</feature>
<feature type="region of interest" description="Disordered" evidence="6">
    <location>
        <begin position="680"/>
        <end position="700"/>
    </location>
</feature>
<gene>
    <name evidence="9" type="ORF">CUZ56_01184</name>
</gene>
<keyword evidence="5 7" id="KW-0472">Membrane</keyword>
<dbReference type="EMBL" id="PQSP01000002">
    <property type="protein sequence ID" value="RUS67242.1"/>
    <property type="molecule type" value="Genomic_DNA"/>
</dbReference>
<feature type="transmembrane region" description="Helical" evidence="7">
    <location>
        <begin position="405"/>
        <end position="425"/>
    </location>
</feature>
<dbReference type="GO" id="GO:0022857">
    <property type="term" value="F:transmembrane transporter activity"/>
    <property type="evidence" value="ECO:0007669"/>
    <property type="project" value="InterPro"/>
</dbReference>
<sequence length="700" mass="77791">MMMGVTGINQRVIVQYAHHTGKSMVAKMTGLLLLAPMWACFNSFRGNSPCPAPWKTICMKKWVFGARHKRAGLKVYDSLPVIDVSVINKASQRAHAVVFSTRHAYRLVPRKFLYRSMTLPYQPLNRLPDWTEEEKPFVPGSPSTPSHPLLVRIAYGCVGLLVGITSGLGMSLLSINLPNIQGTMSLTPAQGAYSIAAYSTANACANLLIFKFRQQFGVRLFAEIALSIYAALTLLHLLVNDFNTALLVRGASGFAGAAMTVLGFFYMIQAFPKKHRGKALVIGLGISQLALPIAGIISPMLSNYGQWHVLYRFEAGLALCSLAAVVILKLPPSIHIKAFEWQDIPTILMIIPGLALFFAVLSQGVIQWWVDAPWIAYAWCASIVLTFSALFYEHHRTNQLIYTHWIFQPSTLNFAMGALALRFLLSEQNYGAVNMLKMLGMGPDQLQLFYVVVFFGVLIGIISSAMLFSPKTIFVQTGIALVFIITGSFMDTGSTSLTRPHDMFISQFLIAVACGMFLGPMMLLGIMQVYTKGKHYIISFAILFSLTQNIGGIGGQAIFGTIQQIREREYSALITSHTNLADPQVAQRLQIQAAAYAPYITDPALRNAYSTSRLATIARQEANIRAYNDIFLLAGSIAVIFLIWSLINLYLAFRNAKQIIKIARLRRKLIIHVIKQYKRNTSHRRNRQRRNRPTATANHA</sequence>
<dbReference type="AlphaFoldDB" id="A0A433SEU1"/>
<feature type="transmembrane region" description="Helical" evidence="7">
    <location>
        <begin position="348"/>
        <end position="370"/>
    </location>
</feature>
<dbReference type="InterPro" id="IPR011701">
    <property type="entry name" value="MFS"/>
</dbReference>
<feature type="transmembrane region" description="Helical" evidence="7">
    <location>
        <begin position="195"/>
        <end position="213"/>
    </location>
</feature>
<organism evidence="9 10">
    <name type="scientific">Saezia sanguinis</name>
    <dbReference type="NCBI Taxonomy" id="1965230"/>
    <lineage>
        <taxon>Bacteria</taxon>
        <taxon>Pseudomonadati</taxon>
        <taxon>Pseudomonadota</taxon>
        <taxon>Betaproteobacteria</taxon>
        <taxon>Burkholderiales</taxon>
        <taxon>Saeziaceae</taxon>
        <taxon>Saezia</taxon>
    </lineage>
</organism>
<reference evidence="9 10" key="1">
    <citation type="submission" date="2018-01" db="EMBL/GenBank/DDBJ databases">
        <title>Saezia sanguinis gen. nov., sp. nov., in the order Burkholderiales isolated from human blood.</title>
        <authorList>
            <person name="Medina-Pascual M.J."/>
            <person name="Valdezate S."/>
            <person name="Monzon S."/>
            <person name="Cuesta I."/>
            <person name="Carrasco G."/>
            <person name="Villalon P."/>
            <person name="Saez-Nieto J.A."/>
        </authorList>
    </citation>
    <scope>NUCLEOTIDE SEQUENCE [LARGE SCALE GENOMIC DNA]</scope>
    <source>
        <strain evidence="9 10">CNM695-12</strain>
    </source>
</reference>
<evidence type="ECO:0000256" key="7">
    <source>
        <dbReference type="SAM" id="Phobius"/>
    </source>
</evidence>
<evidence type="ECO:0000256" key="5">
    <source>
        <dbReference type="ARBA" id="ARBA00023136"/>
    </source>
</evidence>
<feature type="transmembrane region" description="Helical" evidence="7">
    <location>
        <begin position="445"/>
        <end position="468"/>
    </location>
</feature>
<evidence type="ECO:0000256" key="3">
    <source>
        <dbReference type="ARBA" id="ARBA00022692"/>
    </source>
</evidence>
<feature type="transmembrane region" description="Helical" evidence="7">
    <location>
        <begin position="536"/>
        <end position="559"/>
    </location>
</feature>
<protein>
    <recommendedName>
        <fullName evidence="8">Major facilitator superfamily (MFS) profile domain-containing protein</fullName>
    </recommendedName>
</protein>
<dbReference type="GO" id="GO:0016020">
    <property type="term" value="C:membrane"/>
    <property type="evidence" value="ECO:0007669"/>
    <property type="project" value="UniProtKB-SubCell"/>
</dbReference>
<dbReference type="Proteomes" id="UP000286947">
    <property type="component" value="Unassembled WGS sequence"/>
</dbReference>
<feature type="transmembrane region" description="Helical" evidence="7">
    <location>
        <begin position="309"/>
        <end position="328"/>
    </location>
</feature>
<feature type="domain" description="Major facilitator superfamily (MFS) profile" evidence="8">
    <location>
        <begin position="155"/>
        <end position="653"/>
    </location>
</feature>
<evidence type="ECO:0000313" key="9">
    <source>
        <dbReference type="EMBL" id="RUS67242.1"/>
    </source>
</evidence>
<feature type="transmembrane region" description="Helical" evidence="7">
    <location>
        <begin position="220"/>
        <end position="239"/>
    </location>
</feature>
<evidence type="ECO:0000313" key="10">
    <source>
        <dbReference type="Proteomes" id="UP000286947"/>
    </source>
</evidence>
<evidence type="ECO:0000259" key="8">
    <source>
        <dbReference type="PROSITE" id="PS50850"/>
    </source>
</evidence>
<keyword evidence="3 7" id="KW-0812">Transmembrane</keyword>
<dbReference type="PROSITE" id="PS50850">
    <property type="entry name" value="MFS"/>
    <property type="match status" value="1"/>
</dbReference>
<dbReference type="SUPFAM" id="SSF103473">
    <property type="entry name" value="MFS general substrate transporter"/>
    <property type="match status" value="1"/>
</dbReference>
<feature type="transmembrane region" description="Helical" evidence="7">
    <location>
        <begin position="279"/>
        <end position="297"/>
    </location>
</feature>
<keyword evidence="4 7" id="KW-1133">Transmembrane helix</keyword>
<feature type="transmembrane region" description="Helical" evidence="7">
    <location>
        <begin position="473"/>
        <end position="492"/>
    </location>
</feature>
<feature type="transmembrane region" description="Helical" evidence="7">
    <location>
        <begin position="153"/>
        <end position="175"/>
    </location>
</feature>
<comment type="subcellular location">
    <subcellularLocation>
        <location evidence="1">Membrane</location>
        <topology evidence="1">Multi-pass membrane protein</topology>
    </subcellularLocation>
</comment>
<accession>A0A433SEU1</accession>
<dbReference type="InterPro" id="IPR036259">
    <property type="entry name" value="MFS_trans_sf"/>
</dbReference>
<dbReference type="PANTHER" id="PTHR42718:SF9">
    <property type="entry name" value="MAJOR FACILITATOR SUPERFAMILY MULTIDRUG TRANSPORTER MFSC"/>
    <property type="match status" value="1"/>
</dbReference>
<evidence type="ECO:0000256" key="2">
    <source>
        <dbReference type="ARBA" id="ARBA00022448"/>
    </source>
</evidence>
<feature type="transmembrane region" description="Helical" evidence="7">
    <location>
        <begin position="245"/>
        <end position="267"/>
    </location>
</feature>
<evidence type="ECO:0000256" key="1">
    <source>
        <dbReference type="ARBA" id="ARBA00004141"/>
    </source>
</evidence>
<dbReference type="InterPro" id="IPR020846">
    <property type="entry name" value="MFS_dom"/>
</dbReference>
<evidence type="ECO:0000256" key="4">
    <source>
        <dbReference type="ARBA" id="ARBA00022989"/>
    </source>
</evidence>
<keyword evidence="2" id="KW-0813">Transport</keyword>
<feature type="transmembrane region" description="Helical" evidence="7">
    <location>
        <begin position="630"/>
        <end position="653"/>
    </location>
</feature>
<comment type="caution">
    <text evidence="9">The sequence shown here is derived from an EMBL/GenBank/DDBJ whole genome shotgun (WGS) entry which is preliminary data.</text>
</comment>
<dbReference type="CDD" id="cd06174">
    <property type="entry name" value="MFS"/>
    <property type="match status" value="1"/>
</dbReference>
<dbReference type="PANTHER" id="PTHR42718">
    <property type="entry name" value="MAJOR FACILITATOR SUPERFAMILY MULTIDRUG TRANSPORTER MFSC"/>
    <property type="match status" value="1"/>
</dbReference>
<dbReference type="Gene3D" id="1.20.1250.20">
    <property type="entry name" value="MFS general substrate transporter like domains"/>
    <property type="match status" value="1"/>
</dbReference>
<proteinExistence type="predicted"/>